<proteinExistence type="predicted"/>
<protein>
    <submittedName>
        <fullName evidence="1">Uncharacterized protein</fullName>
    </submittedName>
</protein>
<reference evidence="1 2" key="2">
    <citation type="journal article" date="2014" name="PLoS ONE">
        <title>Evolution of mitochondria reconstructed from the energy metabolism of living bacteria.</title>
        <authorList>
            <person name="Degli Esposti M."/>
            <person name="Chouaia B."/>
            <person name="Comandatore F."/>
            <person name="Crotti E."/>
            <person name="Sassera D."/>
            <person name="Lievens P.M."/>
            <person name="Daffonchio D."/>
            <person name="Bandi C."/>
        </authorList>
    </citation>
    <scope>NUCLEOTIDE SEQUENCE [LARGE SCALE GENOMIC DNA]</scope>
    <source>
        <strain evidence="1 2">SF2.1</strain>
    </source>
</reference>
<gene>
    <name evidence="1" type="ORF">ASAP_0064</name>
</gene>
<name>A0A060QAI0_9PROT</name>
<dbReference type="AlphaFoldDB" id="A0A060QAI0"/>
<evidence type="ECO:0000313" key="1">
    <source>
        <dbReference type="EMBL" id="CDG38109.1"/>
    </source>
</evidence>
<evidence type="ECO:0000313" key="2">
    <source>
        <dbReference type="Proteomes" id="UP000027583"/>
    </source>
</evidence>
<reference evidence="1 2" key="1">
    <citation type="journal article" date="2014" name="Genome Biol. Evol.">
        <title>Acetic acid bacteria genomes reveal functional traits for adaptation to life in insect guts.</title>
        <authorList>
            <person name="Chouaia B."/>
            <person name="Gaiarsa S."/>
            <person name="Crotti E."/>
            <person name="Comandatore F."/>
            <person name="Degli Esposti M."/>
            <person name="Ricci I."/>
            <person name="Alma A."/>
            <person name="Favia G."/>
            <person name="Bandi C."/>
            <person name="Daffonchio D."/>
        </authorList>
    </citation>
    <scope>NUCLEOTIDE SEQUENCE [LARGE SCALE GENOMIC DNA]</scope>
    <source>
        <strain evidence="1 2">SF2.1</strain>
    </source>
</reference>
<dbReference type="EMBL" id="CBLX010000003">
    <property type="protein sequence ID" value="CDG38109.1"/>
    <property type="molecule type" value="Genomic_DNA"/>
</dbReference>
<accession>A0A060QAI0</accession>
<dbReference type="Proteomes" id="UP000027583">
    <property type="component" value="Unassembled WGS sequence"/>
</dbReference>
<organism evidence="1 2">
    <name type="scientific">Asaia bogorensis</name>
    <dbReference type="NCBI Taxonomy" id="91915"/>
    <lineage>
        <taxon>Bacteria</taxon>
        <taxon>Pseudomonadati</taxon>
        <taxon>Pseudomonadota</taxon>
        <taxon>Alphaproteobacteria</taxon>
        <taxon>Acetobacterales</taxon>
        <taxon>Acetobacteraceae</taxon>
        <taxon>Asaia</taxon>
    </lineage>
</organism>
<comment type="caution">
    <text evidence="1">The sequence shown here is derived from an EMBL/GenBank/DDBJ whole genome shotgun (WGS) entry which is preliminary data.</text>
</comment>
<sequence length="42" mass="4566">MGPEHRQGAGHSTNVEQGFWGRGCHFQDYARSAMCVSRSGAV</sequence>